<dbReference type="InterPro" id="IPR027016">
    <property type="entry name" value="UCP029811"/>
</dbReference>
<dbReference type="RefSeq" id="WP_240590637.1">
    <property type="nucleotide sequence ID" value="NZ_JAKUDL010000002.1"/>
</dbReference>
<accession>A0AAJ1BG92</accession>
<proteinExistence type="predicted"/>
<dbReference type="Pfam" id="PF04264">
    <property type="entry name" value="YceI"/>
    <property type="match status" value="1"/>
</dbReference>
<evidence type="ECO:0000313" key="4">
    <source>
        <dbReference type="Proteomes" id="UP001297581"/>
    </source>
</evidence>
<name>A0AAJ1BG92_9GAMM</name>
<evidence type="ECO:0000256" key="1">
    <source>
        <dbReference type="SAM" id="SignalP"/>
    </source>
</evidence>
<evidence type="ECO:0000313" key="3">
    <source>
        <dbReference type="EMBL" id="MCH4294249.1"/>
    </source>
</evidence>
<comment type="caution">
    <text evidence="3">The sequence shown here is derived from an EMBL/GenBank/DDBJ whole genome shotgun (WGS) entry which is preliminary data.</text>
</comment>
<dbReference type="AlphaFoldDB" id="A0AAJ1BG92"/>
<dbReference type="InterPro" id="IPR007372">
    <property type="entry name" value="Lipid/polyisoprenoid-bd_YceI"/>
</dbReference>
<dbReference type="InterPro" id="IPR036761">
    <property type="entry name" value="TTHA0802/YceI-like_sf"/>
</dbReference>
<evidence type="ECO:0000259" key="2">
    <source>
        <dbReference type="SMART" id="SM00867"/>
    </source>
</evidence>
<organism evidence="3 4">
    <name type="scientific">Shewanella zhuhaiensis</name>
    <dbReference type="NCBI Taxonomy" id="2919576"/>
    <lineage>
        <taxon>Bacteria</taxon>
        <taxon>Pseudomonadati</taxon>
        <taxon>Pseudomonadota</taxon>
        <taxon>Gammaproteobacteria</taxon>
        <taxon>Alteromonadales</taxon>
        <taxon>Shewanellaceae</taxon>
        <taxon>Shewanella</taxon>
    </lineage>
</organism>
<feature type="chain" id="PRO_5042566367" evidence="1">
    <location>
        <begin position="21"/>
        <end position="191"/>
    </location>
</feature>
<dbReference type="Gene3D" id="2.40.128.110">
    <property type="entry name" value="Lipid/polyisoprenoid-binding, YceI-like"/>
    <property type="match status" value="1"/>
</dbReference>
<dbReference type="PIRSF" id="PIRSF029811">
    <property type="entry name" value="UCP029811"/>
    <property type="match status" value="1"/>
</dbReference>
<dbReference type="SUPFAM" id="SSF101874">
    <property type="entry name" value="YceI-like"/>
    <property type="match status" value="1"/>
</dbReference>
<reference evidence="3 4" key="1">
    <citation type="submission" date="2022-02" db="EMBL/GenBank/DDBJ databases">
        <title>The genome sequence of Shewanella sp. 3B26.</title>
        <authorList>
            <person name="Du J."/>
        </authorList>
    </citation>
    <scope>NUCLEOTIDE SEQUENCE [LARGE SCALE GENOMIC DNA]</scope>
    <source>
        <strain evidence="3 4">3B26</strain>
    </source>
</reference>
<dbReference type="PANTHER" id="PTHR34406">
    <property type="entry name" value="PROTEIN YCEI"/>
    <property type="match status" value="1"/>
</dbReference>
<gene>
    <name evidence="3" type="ORF">MJ923_08010</name>
</gene>
<dbReference type="PANTHER" id="PTHR34406:SF1">
    <property type="entry name" value="PROTEIN YCEI"/>
    <property type="match status" value="1"/>
</dbReference>
<dbReference type="EMBL" id="JAKUDL010000002">
    <property type="protein sequence ID" value="MCH4294249.1"/>
    <property type="molecule type" value="Genomic_DNA"/>
</dbReference>
<keyword evidence="4" id="KW-1185">Reference proteome</keyword>
<keyword evidence="1" id="KW-0732">Signal</keyword>
<sequence>MFIRTLSAAALMVTSLGAFAGWQVNSDASNVSFVSVKKGDVGEVHRFKALQGSLNDTGEFALTIPLASVDTGIEIRDERMKTMLFEVEQFPSLTLSAKIDKAAVDALPVGQILQLELPAEISLHGKTDKVNVDATVARLADNRLLVTSRGMVMVNAGNFGLTGGVEKLREVAGLSAISKAVPVSFVLVLEK</sequence>
<dbReference type="SMART" id="SM00867">
    <property type="entry name" value="YceI"/>
    <property type="match status" value="1"/>
</dbReference>
<dbReference type="Proteomes" id="UP001297581">
    <property type="component" value="Unassembled WGS sequence"/>
</dbReference>
<feature type="signal peptide" evidence="1">
    <location>
        <begin position="1"/>
        <end position="20"/>
    </location>
</feature>
<protein>
    <submittedName>
        <fullName evidence="3">YceI family protein</fullName>
    </submittedName>
</protein>
<feature type="domain" description="Lipid/polyisoprenoid-binding YceI-like" evidence="2">
    <location>
        <begin position="21"/>
        <end position="190"/>
    </location>
</feature>